<gene>
    <name evidence="2" type="ORF">BCR43DRAFT_492432</name>
</gene>
<evidence type="ECO:0000313" key="2">
    <source>
        <dbReference type="EMBL" id="ORY96880.1"/>
    </source>
</evidence>
<proteinExistence type="predicted"/>
<dbReference type="EMBL" id="MCGN01000005">
    <property type="protein sequence ID" value="ORY96880.1"/>
    <property type="molecule type" value="Genomic_DNA"/>
</dbReference>
<comment type="caution">
    <text evidence="2">The sequence shown here is derived from an EMBL/GenBank/DDBJ whole genome shotgun (WGS) entry which is preliminary data.</text>
</comment>
<keyword evidence="1" id="KW-0472">Membrane</keyword>
<dbReference type="AlphaFoldDB" id="A0A1X2HDQ6"/>
<dbReference type="Proteomes" id="UP000242180">
    <property type="component" value="Unassembled WGS sequence"/>
</dbReference>
<keyword evidence="1" id="KW-1133">Transmembrane helix</keyword>
<dbReference type="OrthoDB" id="190375at2759"/>
<evidence type="ECO:0000313" key="3">
    <source>
        <dbReference type="Proteomes" id="UP000242180"/>
    </source>
</evidence>
<reference evidence="2 3" key="1">
    <citation type="submission" date="2016-07" db="EMBL/GenBank/DDBJ databases">
        <title>Pervasive Adenine N6-methylation of Active Genes in Fungi.</title>
        <authorList>
            <consortium name="DOE Joint Genome Institute"/>
            <person name="Mondo S.J."/>
            <person name="Dannebaum R.O."/>
            <person name="Kuo R.C."/>
            <person name="Labutti K."/>
            <person name="Haridas S."/>
            <person name="Kuo A."/>
            <person name="Salamov A."/>
            <person name="Ahrendt S.R."/>
            <person name="Lipzen A."/>
            <person name="Sullivan W."/>
            <person name="Andreopoulos W.B."/>
            <person name="Clum A."/>
            <person name="Lindquist E."/>
            <person name="Daum C."/>
            <person name="Ramamoorthy G.K."/>
            <person name="Gryganskyi A."/>
            <person name="Culley D."/>
            <person name="Magnuson J.K."/>
            <person name="James T.Y."/>
            <person name="O'Malley M.A."/>
            <person name="Stajich J.E."/>
            <person name="Spatafora J.W."/>
            <person name="Visel A."/>
            <person name="Grigoriev I.V."/>
        </authorList>
    </citation>
    <scope>NUCLEOTIDE SEQUENCE [LARGE SCALE GENOMIC DNA]</scope>
    <source>
        <strain evidence="2 3">NRRL 2496</strain>
    </source>
</reference>
<keyword evidence="1" id="KW-0812">Transmembrane</keyword>
<dbReference type="InParanoid" id="A0A1X2HDQ6"/>
<feature type="transmembrane region" description="Helical" evidence="1">
    <location>
        <begin position="36"/>
        <end position="63"/>
    </location>
</feature>
<accession>A0A1X2HDQ6</accession>
<sequence>MRGSLTFFGHHIARTHQKKGKQEDNSSIAIRNDKQMLWYLFCIILFCVLPWNCTAALFCIIYVERIE</sequence>
<protein>
    <submittedName>
        <fullName evidence="2">Uncharacterized protein</fullName>
    </submittedName>
</protein>
<evidence type="ECO:0000256" key="1">
    <source>
        <dbReference type="SAM" id="Phobius"/>
    </source>
</evidence>
<organism evidence="2 3">
    <name type="scientific">Syncephalastrum racemosum</name>
    <name type="common">Filamentous fungus</name>
    <dbReference type="NCBI Taxonomy" id="13706"/>
    <lineage>
        <taxon>Eukaryota</taxon>
        <taxon>Fungi</taxon>
        <taxon>Fungi incertae sedis</taxon>
        <taxon>Mucoromycota</taxon>
        <taxon>Mucoromycotina</taxon>
        <taxon>Mucoromycetes</taxon>
        <taxon>Mucorales</taxon>
        <taxon>Syncephalastraceae</taxon>
        <taxon>Syncephalastrum</taxon>
    </lineage>
</organism>
<keyword evidence="3" id="KW-1185">Reference proteome</keyword>
<name>A0A1X2HDQ6_SYNRA</name>